<evidence type="ECO:0000256" key="2">
    <source>
        <dbReference type="ARBA" id="ARBA00012722"/>
    </source>
</evidence>
<dbReference type="PIRSF" id="PIRSF001604">
    <property type="entry name" value="LigA"/>
    <property type="match status" value="1"/>
</dbReference>
<feature type="binding site" evidence="14">
    <location>
        <position position="291"/>
    </location>
    <ligand>
        <name>NAD(+)</name>
        <dbReference type="ChEBI" id="CHEBI:57540"/>
    </ligand>
</feature>
<evidence type="ECO:0000313" key="18">
    <source>
        <dbReference type="Proteomes" id="UP000295375"/>
    </source>
</evidence>
<evidence type="ECO:0000256" key="10">
    <source>
        <dbReference type="ARBA" id="ARBA00023027"/>
    </source>
</evidence>
<evidence type="ECO:0000256" key="1">
    <source>
        <dbReference type="ARBA" id="ARBA00004067"/>
    </source>
</evidence>
<evidence type="ECO:0000256" key="11">
    <source>
        <dbReference type="ARBA" id="ARBA00023204"/>
    </source>
</evidence>
<evidence type="ECO:0000256" key="14">
    <source>
        <dbReference type="HAMAP-Rule" id="MF_01588"/>
    </source>
</evidence>
<evidence type="ECO:0000256" key="6">
    <source>
        <dbReference type="ARBA" id="ARBA00022723"/>
    </source>
</evidence>
<dbReference type="Pfam" id="PF03119">
    <property type="entry name" value="DNA_ligase_ZBD"/>
    <property type="match status" value="1"/>
</dbReference>
<dbReference type="InterPro" id="IPR013839">
    <property type="entry name" value="DNAligase_adenylation"/>
</dbReference>
<dbReference type="CDD" id="cd17748">
    <property type="entry name" value="BRCT_DNA_ligase_like"/>
    <property type="match status" value="1"/>
</dbReference>
<dbReference type="Pfam" id="PF03120">
    <property type="entry name" value="OB_DNA_ligase"/>
    <property type="match status" value="1"/>
</dbReference>
<dbReference type="Proteomes" id="UP000295375">
    <property type="component" value="Unassembled WGS sequence"/>
</dbReference>
<keyword evidence="5 14" id="KW-0235">DNA replication</keyword>
<dbReference type="SUPFAM" id="SSF50249">
    <property type="entry name" value="Nucleic acid-binding proteins"/>
    <property type="match status" value="1"/>
</dbReference>
<keyword evidence="6 14" id="KW-0479">Metal-binding</keyword>
<feature type="binding site" evidence="14">
    <location>
        <position position="174"/>
    </location>
    <ligand>
        <name>NAD(+)</name>
        <dbReference type="ChEBI" id="CHEBI:57540"/>
    </ligand>
</feature>
<feature type="binding site" evidence="14">
    <location>
        <position position="137"/>
    </location>
    <ligand>
        <name>NAD(+)</name>
        <dbReference type="ChEBI" id="CHEBI:57540"/>
    </ligand>
</feature>
<dbReference type="InterPro" id="IPR041663">
    <property type="entry name" value="DisA/LigA_HHH"/>
</dbReference>
<evidence type="ECO:0000256" key="15">
    <source>
        <dbReference type="RuleBase" id="RU000618"/>
    </source>
</evidence>
<sequence>MSATAAERIATLRHTLNEYNYQYYVLDAPTVPDAEYDRLMQQLRQLESEHPELISADSPSQRVGGEPIAAFQQVKHVIPMLSLENAFTEQDLHDFVEDIRERLGFVDDLEFSCEPKLDGVAVSLIYEHGELVTGATRGDGQTGEDITHNIKTINAIPLRLRGEQLPALLEVRGEVYFPKADFNRFNEKALASGEKIFANPRNAAAGSLRQLDPRLTAKRKLAFYAYSLGRCEGVELAGKHSERLQQLKQWGLPICPEVKTATGEDGLLAYYRQIGEKRNDLPYDIDGVVYKVNRIDRQEELGFVSRAPRWALAHKYPAQEAMTVLEGVEFQVGRTGALTPVARLKPVPVGGVTVSNATLHNIDEIERLDLRIGDTVIVRRAGDVIPQVASVVLAKRDQAATPVIVPSYCPVCGAEVVREQGQAAIRCSAGISCPAQRTEAILHFAHRRAMDIEGLGDKIVEQLVERELVHHPADIYRLSAETLANLERMADKSAQKLVKAIEKSKATTLPRFIFALGIRDVGEVTATTLANYFGSIDKLMRASHDELQAIRDIGPIVADRVVQFFANEANRESVNELIDAGIHWPAIEIVDQEGLPLSGQTFVLTGTLETLTRDEAGEKLQRLGAKVTDSVSKKTSVVVAGPGAGSKLKKAQDLGVEVWDEQKLLALLNEHGAA</sequence>
<dbReference type="SUPFAM" id="SSF56091">
    <property type="entry name" value="DNA ligase/mRNA capping enzyme, catalytic domain"/>
    <property type="match status" value="1"/>
</dbReference>
<accession>A0A4V3D8C9</accession>
<evidence type="ECO:0000256" key="4">
    <source>
        <dbReference type="ARBA" id="ARBA00022598"/>
    </source>
</evidence>
<dbReference type="Pfam" id="PF12826">
    <property type="entry name" value="HHH_2"/>
    <property type="match status" value="1"/>
</dbReference>
<dbReference type="InterPro" id="IPR018239">
    <property type="entry name" value="DNA_ligase_AS"/>
</dbReference>
<dbReference type="InterPro" id="IPR013840">
    <property type="entry name" value="DNAligase_N"/>
</dbReference>
<dbReference type="NCBIfam" id="NF005932">
    <property type="entry name" value="PRK07956.1"/>
    <property type="match status" value="1"/>
</dbReference>
<reference evidence="17 18" key="1">
    <citation type="submission" date="2019-03" db="EMBL/GenBank/DDBJ databases">
        <title>Genomic Encyclopedia of Type Strains, Phase IV (KMG-IV): sequencing the most valuable type-strain genomes for metagenomic binning, comparative biology and taxonomic classification.</title>
        <authorList>
            <person name="Goeker M."/>
        </authorList>
    </citation>
    <scope>NUCLEOTIDE SEQUENCE [LARGE SCALE GENOMIC DNA]</scope>
    <source>
        <strain evidence="17 18">DSM 103792</strain>
    </source>
</reference>
<dbReference type="AlphaFoldDB" id="A0A4V3D8C9"/>
<comment type="caution">
    <text evidence="17">The sequence shown here is derived from an EMBL/GenBank/DDBJ whole genome shotgun (WGS) entry which is preliminary data.</text>
</comment>
<dbReference type="SUPFAM" id="SSF52113">
    <property type="entry name" value="BRCT domain"/>
    <property type="match status" value="1"/>
</dbReference>
<dbReference type="OrthoDB" id="9759736at2"/>
<dbReference type="SUPFAM" id="SSF47781">
    <property type="entry name" value="RuvA domain 2-like"/>
    <property type="match status" value="1"/>
</dbReference>
<dbReference type="SMART" id="SM00278">
    <property type="entry name" value="HhH1"/>
    <property type="match status" value="4"/>
</dbReference>
<organism evidence="17 18">
    <name type="scientific">Permianibacter aggregans</name>
    <dbReference type="NCBI Taxonomy" id="1510150"/>
    <lineage>
        <taxon>Bacteria</taxon>
        <taxon>Pseudomonadati</taxon>
        <taxon>Pseudomonadota</taxon>
        <taxon>Gammaproteobacteria</taxon>
        <taxon>Pseudomonadales</taxon>
        <taxon>Pseudomonadaceae</taxon>
        <taxon>Permianibacter</taxon>
    </lineage>
</organism>
<comment type="catalytic activity">
    <reaction evidence="12 14 15">
        <text>NAD(+) + (deoxyribonucleotide)n-3'-hydroxyl + 5'-phospho-(deoxyribonucleotide)m = (deoxyribonucleotide)n+m + AMP + beta-nicotinamide D-nucleotide.</text>
        <dbReference type="EC" id="6.5.1.2"/>
    </reaction>
</comment>
<dbReference type="InterPro" id="IPR012340">
    <property type="entry name" value="NA-bd_OB-fold"/>
</dbReference>
<dbReference type="EC" id="6.5.1.2" evidence="2 14"/>
<evidence type="ECO:0000256" key="5">
    <source>
        <dbReference type="ARBA" id="ARBA00022705"/>
    </source>
</evidence>
<dbReference type="GO" id="GO:0003911">
    <property type="term" value="F:DNA ligase (NAD+) activity"/>
    <property type="evidence" value="ECO:0007669"/>
    <property type="project" value="UniProtKB-UniRule"/>
</dbReference>
<keyword evidence="9 14" id="KW-0460">Magnesium</keyword>
<evidence type="ECO:0000259" key="16">
    <source>
        <dbReference type="PROSITE" id="PS50172"/>
    </source>
</evidence>
<dbReference type="InterPro" id="IPR004150">
    <property type="entry name" value="NAD_DNA_ligase_OB"/>
</dbReference>
<dbReference type="GO" id="GO:0005829">
    <property type="term" value="C:cytosol"/>
    <property type="evidence" value="ECO:0007669"/>
    <property type="project" value="TreeGrafter"/>
</dbReference>
<keyword evidence="10 14" id="KW-0520">NAD</keyword>
<keyword evidence="14" id="KW-0464">Manganese</keyword>
<dbReference type="Gene3D" id="1.10.150.20">
    <property type="entry name" value="5' to 3' exonuclease, C-terminal subdomain"/>
    <property type="match status" value="2"/>
</dbReference>
<dbReference type="FunFam" id="3.30.470.30:FF:000001">
    <property type="entry name" value="DNA ligase"/>
    <property type="match status" value="1"/>
</dbReference>
<dbReference type="HAMAP" id="MF_01588">
    <property type="entry name" value="DNA_ligase_A"/>
    <property type="match status" value="1"/>
</dbReference>
<comment type="similarity">
    <text evidence="13 14">Belongs to the NAD-dependent DNA ligase family. LigA subfamily.</text>
</comment>
<dbReference type="Pfam" id="PF01653">
    <property type="entry name" value="DNA_ligase_aden"/>
    <property type="match status" value="1"/>
</dbReference>
<dbReference type="Pfam" id="PF00533">
    <property type="entry name" value="BRCT"/>
    <property type="match status" value="1"/>
</dbReference>
<dbReference type="NCBIfam" id="TIGR00575">
    <property type="entry name" value="dnlj"/>
    <property type="match status" value="1"/>
</dbReference>
<dbReference type="PROSITE" id="PS01055">
    <property type="entry name" value="DNA_LIGASE_N1"/>
    <property type="match status" value="1"/>
</dbReference>
<dbReference type="FunFam" id="1.10.150.20:FF:000007">
    <property type="entry name" value="DNA ligase"/>
    <property type="match status" value="1"/>
</dbReference>
<evidence type="ECO:0000256" key="3">
    <source>
        <dbReference type="ARBA" id="ARBA00013308"/>
    </source>
</evidence>
<evidence type="ECO:0000313" key="17">
    <source>
        <dbReference type="EMBL" id="TDQ51237.1"/>
    </source>
</evidence>
<dbReference type="InterPro" id="IPR010994">
    <property type="entry name" value="RuvA_2-like"/>
</dbReference>
<feature type="binding site" evidence="14">
    <location>
        <position position="315"/>
    </location>
    <ligand>
        <name>NAD(+)</name>
        <dbReference type="ChEBI" id="CHEBI:57540"/>
    </ligand>
</feature>
<dbReference type="PANTHER" id="PTHR23389:SF9">
    <property type="entry name" value="DNA LIGASE"/>
    <property type="match status" value="1"/>
</dbReference>
<feature type="binding site" evidence="14">
    <location>
        <begin position="82"/>
        <end position="83"/>
    </location>
    <ligand>
        <name>NAD(+)</name>
        <dbReference type="ChEBI" id="CHEBI:57540"/>
    </ligand>
</feature>
<gene>
    <name evidence="14" type="primary">ligA</name>
    <name evidence="17" type="ORF">EV696_101210</name>
</gene>
<evidence type="ECO:0000256" key="12">
    <source>
        <dbReference type="ARBA" id="ARBA00034005"/>
    </source>
</evidence>
<dbReference type="Gene3D" id="2.40.50.140">
    <property type="entry name" value="Nucleic acid-binding proteins"/>
    <property type="match status" value="1"/>
</dbReference>
<feature type="binding site" evidence="14">
    <location>
        <position position="114"/>
    </location>
    <ligand>
        <name>NAD(+)</name>
        <dbReference type="ChEBI" id="CHEBI:57540"/>
    </ligand>
</feature>
<keyword evidence="4 14" id="KW-0436">Ligase</keyword>
<keyword evidence="11 14" id="KW-0234">DNA repair</keyword>
<evidence type="ECO:0000256" key="9">
    <source>
        <dbReference type="ARBA" id="ARBA00022842"/>
    </source>
</evidence>
<feature type="binding site" evidence="14">
    <location>
        <position position="433"/>
    </location>
    <ligand>
        <name>Zn(2+)</name>
        <dbReference type="ChEBI" id="CHEBI:29105"/>
    </ligand>
</feature>
<dbReference type="PANTHER" id="PTHR23389">
    <property type="entry name" value="CHROMOSOME TRANSMISSION FIDELITY FACTOR 18"/>
    <property type="match status" value="1"/>
</dbReference>
<feature type="binding site" evidence="14">
    <location>
        <begin position="33"/>
        <end position="37"/>
    </location>
    <ligand>
        <name>NAD(+)</name>
        <dbReference type="ChEBI" id="CHEBI:57540"/>
    </ligand>
</feature>
<dbReference type="SMART" id="SM00292">
    <property type="entry name" value="BRCT"/>
    <property type="match status" value="1"/>
</dbReference>
<comment type="caution">
    <text evidence="14">Lacks conserved residue(s) required for the propagation of feature annotation.</text>
</comment>
<dbReference type="InterPro" id="IPR001679">
    <property type="entry name" value="DNA_ligase"/>
</dbReference>
<dbReference type="FunFam" id="1.10.287.610:FF:000002">
    <property type="entry name" value="DNA ligase"/>
    <property type="match status" value="1"/>
</dbReference>
<dbReference type="GO" id="GO:0006281">
    <property type="term" value="P:DNA repair"/>
    <property type="evidence" value="ECO:0007669"/>
    <property type="project" value="UniProtKB-KW"/>
</dbReference>
<evidence type="ECO:0000256" key="13">
    <source>
        <dbReference type="ARBA" id="ARBA00060881"/>
    </source>
</evidence>
<protein>
    <recommendedName>
        <fullName evidence="3 14">DNA ligase</fullName>
        <ecNumber evidence="2 14">6.5.1.2</ecNumber>
    </recommendedName>
    <alternativeName>
        <fullName evidence="14">Polydeoxyribonucleotide synthase [NAD(+)]</fullName>
    </alternativeName>
</protein>
<dbReference type="GO" id="GO:0006260">
    <property type="term" value="P:DNA replication"/>
    <property type="evidence" value="ECO:0007669"/>
    <property type="project" value="UniProtKB-KW"/>
</dbReference>
<dbReference type="GO" id="GO:0046872">
    <property type="term" value="F:metal ion binding"/>
    <property type="evidence" value="ECO:0007669"/>
    <property type="project" value="UniProtKB-KW"/>
</dbReference>
<comment type="function">
    <text evidence="1 14">DNA ligase that catalyzes the formation of phosphodiester linkages between 5'-phosphoryl and 3'-hydroxyl groups in double-stranded DNA using NAD as a coenzyme and as the energy source for the reaction. It is essential for DNA replication and repair of damaged DNA.</text>
</comment>
<comment type="cofactor">
    <cofactor evidence="14">
        <name>Mg(2+)</name>
        <dbReference type="ChEBI" id="CHEBI:18420"/>
    </cofactor>
    <cofactor evidence="14">
        <name>Mn(2+)</name>
        <dbReference type="ChEBI" id="CHEBI:29035"/>
    </cofactor>
</comment>
<keyword evidence="7 14" id="KW-0227">DNA damage</keyword>
<feature type="active site" description="N6-AMP-lysine intermediate" evidence="14">
    <location>
        <position position="116"/>
    </location>
</feature>
<name>A0A4V3D8C9_9GAMM</name>
<dbReference type="Pfam" id="PF14520">
    <property type="entry name" value="HHH_5"/>
    <property type="match status" value="1"/>
</dbReference>
<dbReference type="EMBL" id="SNYM01000001">
    <property type="protein sequence ID" value="TDQ51237.1"/>
    <property type="molecule type" value="Genomic_DNA"/>
</dbReference>
<dbReference type="InterPro" id="IPR036420">
    <property type="entry name" value="BRCT_dom_sf"/>
</dbReference>
<dbReference type="Gene3D" id="1.10.287.610">
    <property type="entry name" value="Helix hairpin bin"/>
    <property type="match status" value="1"/>
</dbReference>
<dbReference type="FunFam" id="2.40.50.140:FF:000012">
    <property type="entry name" value="DNA ligase"/>
    <property type="match status" value="1"/>
</dbReference>
<keyword evidence="8 14" id="KW-0862">Zinc</keyword>
<dbReference type="Gene3D" id="3.40.50.10190">
    <property type="entry name" value="BRCT domain"/>
    <property type="match status" value="1"/>
</dbReference>
<evidence type="ECO:0000256" key="7">
    <source>
        <dbReference type="ARBA" id="ARBA00022763"/>
    </source>
</evidence>
<dbReference type="InterPro" id="IPR003583">
    <property type="entry name" value="Hlx-hairpin-Hlx_DNA-bd_motif"/>
</dbReference>
<dbReference type="Gene3D" id="3.30.470.30">
    <property type="entry name" value="DNA ligase/mRNA capping enzyme"/>
    <property type="match status" value="1"/>
</dbReference>
<proteinExistence type="inferred from homology"/>
<dbReference type="PROSITE" id="PS01056">
    <property type="entry name" value="DNA_LIGASE_N2"/>
    <property type="match status" value="1"/>
</dbReference>
<feature type="domain" description="BRCT" evidence="16">
    <location>
        <begin position="592"/>
        <end position="674"/>
    </location>
</feature>
<dbReference type="RefSeq" id="WP_133587087.1">
    <property type="nucleotide sequence ID" value="NZ_CP037953.1"/>
</dbReference>
<evidence type="ECO:0000256" key="8">
    <source>
        <dbReference type="ARBA" id="ARBA00022833"/>
    </source>
</evidence>
<feature type="binding site" evidence="14">
    <location>
        <position position="412"/>
    </location>
    <ligand>
        <name>Zn(2+)</name>
        <dbReference type="ChEBI" id="CHEBI:29105"/>
    </ligand>
</feature>
<dbReference type="FunFam" id="1.10.150.20:FF:000006">
    <property type="entry name" value="DNA ligase"/>
    <property type="match status" value="1"/>
</dbReference>
<feature type="binding site" evidence="14">
    <location>
        <position position="409"/>
    </location>
    <ligand>
        <name>Zn(2+)</name>
        <dbReference type="ChEBI" id="CHEBI:29105"/>
    </ligand>
</feature>
<dbReference type="SMART" id="SM00532">
    <property type="entry name" value="LIGANc"/>
    <property type="match status" value="1"/>
</dbReference>
<keyword evidence="18" id="KW-1185">Reference proteome</keyword>
<dbReference type="GO" id="GO:0003677">
    <property type="term" value="F:DNA binding"/>
    <property type="evidence" value="ECO:0007669"/>
    <property type="project" value="InterPro"/>
</dbReference>
<dbReference type="PROSITE" id="PS50172">
    <property type="entry name" value="BRCT"/>
    <property type="match status" value="1"/>
</dbReference>
<dbReference type="InterPro" id="IPR001357">
    <property type="entry name" value="BRCT_dom"/>
</dbReference>
<dbReference type="Gene3D" id="6.20.10.30">
    <property type="match status" value="1"/>
</dbReference>
<dbReference type="InterPro" id="IPR033136">
    <property type="entry name" value="DNA_ligase_CS"/>
</dbReference>
<dbReference type="InterPro" id="IPR004149">
    <property type="entry name" value="Znf_DNAligase_C4"/>
</dbReference>
<dbReference type="CDD" id="cd00114">
    <property type="entry name" value="LIGANc"/>
    <property type="match status" value="1"/>
</dbReference>